<sequence length="38" mass="4280">MDREQERIGEPPEGAEDTDGRVVLARARGYLRNNAEHA</sequence>
<evidence type="ECO:0000256" key="1">
    <source>
        <dbReference type="SAM" id="MobiDB-lite"/>
    </source>
</evidence>
<dbReference type="EMBL" id="CP053452">
    <property type="protein sequence ID" value="QJW92532.1"/>
    <property type="molecule type" value="Genomic_DNA"/>
</dbReference>
<organism evidence="2 3">
    <name type="scientific">Frigoriglobus tundricola</name>
    <dbReference type="NCBI Taxonomy" id="2774151"/>
    <lineage>
        <taxon>Bacteria</taxon>
        <taxon>Pseudomonadati</taxon>
        <taxon>Planctomycetota</taxon>
        <taxon>Planctomycetia</taxon>
        <taxon>Gemmatales</taxon>
        <taxon>Gemmataceae</taxon>
        <taxon>Frigoriglobus</taxon>
    </lineage>
</organism>
<feature type="region of interest" description="Disordered" evidence="1">
    <location>
        <begin position="1"/>
        <end position="22"/>
    </location>
</feature>
<evidence type="ECO:0000313" key="3">
    <source>
        <dbReference type="Proteomes" id="UP000503447"/>
    </source>
</evidence>
<reference evidence="3" key="1">
    <citation type="submission" date="2020-05" db="EMBL/GenBank/DDBJ databases">
        <title>Frigoriglobus tundricola gen. nov., sp. nov., a psychrotolerant cellulolytic planctomycete of the family Gemmataceae with two divergent copies of 16S rRNA gene.</title>
        <authorList>
            <person name="Kulichevskaya I.S."/>
            <person name="Ivanova A.A."/>
            <person name="Naumoff D.G."/>
            <person name="Beletsky A.V."/>
            <person name="Rijpstra W.I.C."/>
            <person name="Sinninghe Damste J.S."/>
            <person name="Mardanov A.V."/>
            <person name="Ravin N.V."/>
            <person name="Dedysh S.N."/>
        </authorList>
    </citation>
    <scope>NUCLEOTIDE SEQUENCE [LARGE SCALE GENOMIC DNA]</scope>
    <source>
        <strain evidence="3">PL17</strain>
    </source>
</reference>
<proteinExistence type="predicted"/>
<evidence type="ECO:0000313" key="2">
    <source>
        <dbReference type="EMBL" id="QJW92532.1"/>
    </source>
</evidence>
<dbReference type="AlphaFoldDB" id="A0A6M5YHV4"/>
<accession>A0A6M5YHV4</accession>
<protein>
    <submittedName>
        <fullName evidence="2">Uncharacterized protein</fullName>
    </submittedName>
</protein>
<name>A0A6M5YHV4_9BACT</name>
<feature type="compositionally biased region" description="Basic and acidic residues" evidence="1">
    <location>
        <begin position="1"/>
        <end position="10"/>
    </location>
</feature>
<gene>
    <name evidence="2" type="ORF">FTUN_0028</name>
</gene>
<dbReference type="KEGG" id="ftj:FTUN_0028"/>
<dbReference type="Proteomes" id="UP000503447">
    <property type="component" value="Chromosome"/>
</dbReference>
<keyword evidence="3" id="KW-1185">Reference proteome</keyword>